<accession>A0A3S5BMK9</accession>
<organism evidence="1 2">
    <name type="scientific">Protopolystoma xenopodis</name>
    <dbReference type="NCBI Taxonomy" id="117903"/>
    <lineage>
        <taxon>Eukaryota</taxon>
        <taxon>Metazoa</taxon>
        <taxon>Spiralia</taxon>
        <taxon>Lophotrochozoa</taxon>
        <taxon>Platyhelminthes</taxon>
        <taxon>Monogenea</taxon>
        <taxon>Polyopisthocotylea</taxon>
        <taxon>Polystomatidea</taxon>
        <taxon>Polystomatidae</taxon>
        <taxon>Protopolystoma</taxon>
    </lineage>
</organism>
<keyword evidence="2" id="KW-1185">Reference proteome</keyword>
<gene>
    <name evidence="1" type="ORF">PXEA_LOCUS24029</name>
</gene>
<evidence type="ECO:0000313" key="2">
    <source>
        <dbReference type="Proteomes" id="UP000784294"/>
    </source>
</evidence>
<reference evidence="1" key="1">
    <citation type="submission" date="2018-11" db="EMBL/GenBank/DDBJ databases">
        <authorList>
            <consortium name="Pathogen Informatics"/>
        </authorList>
    </citation>
    <scope>NUCLEOTIDE SEQUENCE</scope>
</reference>
<evidence type="ECO:0000313" key="1">
    <source>
        <dbReference type="EMBL" id="VEL30589.1"/>
    </source>
</evidence>
<proteinExistence type="predicted"/>
<name>A0A3S5BMK9_9PLAT</name>
<dbReference type="EMBL" id="CAAALY010113497">
    <property type="protein sequence ID" value="VEL30589.1"/>
    <property type="molecule type" value="Genomic_DNA"/>
</dbReference>
<dbReference type="Proteomes" id="UP000784294">
    <property type="component" value="Unassembled WGS sequence"/>
</dbReference>
<protein>
    <submittedName>
        <fullName evidence="1">Uncharacterized protein</fullName>
    </submittedName>
</protein>
<sequence>MHHGRGFFESQTVSLNQLDNPCLQYLFDYGLPDWIYSNRASARFVRMPTLRKIAFLRSLDRKLTLSVLQYVARRDKRPGCSIKGARPR</sequence>
<dbReference type="AlphaFoldDB" id="A0A3S5BMK9"/>
<comment type="caution">
    <text evidence="1">The sequence shown here is derived from an EMBL/GenBank/DDBJ whole genome shotgun (WGS) entry which is preliminary data.</text>
</comment>